<feature type="domain" description="Resolvase/invertase-type recombinase catalytic" evidence="3">
    <location>
        <begin position="3"/>
        <end position="150"/>
    </location>
</feature>
<gene>
    <name evidence="4" type="ORF">M8445_12430</name>
</gene>
<name>A0ABY7V1Z9_9DEIO</name>
<dbReference type="InterPro" id="IPR006119">
    <property type="entry name" value="Resolv_N"/>
</dbReference>
<dbReference type="Gene3D" id="3.90.1750.20">
    <property type="entry name" value="Putative Large Serine Recombinase, Chain B, Domain 2"/>
    <property type="match status" value="1"/>
</dbReference>
<dbReference type="InterPro" id="IPR050639">
    <property type="entry name" value="SSR_resolvase"/>
</dbReference>
<evidence type="ECO:0000313" key="4">
    <source>
        <dbReference type="EMBL" id="WDA58148.1"/>
    </source>
</evidence>
<reference evidence="4 5" key="1">
    <citation type="submission" date="2022-12" db="EMBL/GenBank/DDBJ databases">
        <title>Genome Sequence of Deinococcus aquaticus Type Strain PB314.</title>
        <authorList>
            <person name="Albert C."/>
            <person name="Hill J."/>
            <person name="Boren L."/>
            <person name="Scholz-Ng S."/>
            <person name="Fatema N."/>
            <person name="Grosso R."/>
            <person name="Soboslay E."/>
            <person name="Tuohy J."/>
        </authorList>
    </citation>
    <scope>NUCLEOTIDE SEQUENCE [LARGE SCALE GENOMIC DNA]</scope>
    <source>
        <strain evidence="4 5">PB-314</strain>
    </source>
</reference>
<dbReference type="Pfam" id="PF00239">
    <property type="entry name" value="Resolvase"/>
    <property type="match status" value="1"/>
</dbReference>
<dbReference type="Pfam" id="PF07508">
    <property type="entry name" value="Recombinase"/>
    <property type="match status" value="1"/>
</dbReference>
<evidence type="ECO:0000313" key="5">
    <source>
        <dbReference type="Proteomes" id="UP001217044"/>
    </source>
</evidence>
<dbReference type="SUPFAM" id="SSF53041">
    <property type="entry name" value="Resolvase-like"/>
    <property type="match status" value="1"/>
</dbReference>
<evidence type="ECO:0000259" key="3">
    <source>
        <dbReference type="PROSITE" id="PS51736"/>
    </source>
</evidence>
<dbReference type="InterPro" id="IPR036162">
    <property type="entry name" value="Resolvase-like_N_sf"/>
</dbReference>
<keyword evidence="5" id="KW-1185">Reference proteome</keyword>
<evidence type="ECO:0000256" key="2">
    <source>
        <dbReference type="ARBA" id="ARBA00023172"/>
    </source>
</evidence>
<organism evidence="4 5">
    <name type="scientific">Deinococcus aquaticus</name>
    <dbReference type="NCBI Taxonomy" id="328692"/>
    <lineage>
        <taxon>Bacteria</taxon>
        <taxon>Thermotogati</taxon>
        <taxon>Deinococcota</taxon>
        <taxon>Deinococci</taxon>
        <taxon>Deinococcales</taxon>
        <taxon>Deinococcaceae</taxon>
        <taxon>Deinococcus</taxon>
    </lineage>
</organism>
<dbReference type="RefSeq" id="WP_273988095.1">
    <property type="nucleotide sequence ID" value="NZ_BAABQT010000015.1"/>
</dbReference>
<accession>A0ABY7V1Z9</accession>
<proteinExistence type="predicted"/>
<protein>
    <submittedName>
        <fullName evidence="4">Recombinase family protein</fullName>
    </submittedName>
</protein>
<dbReference type="CDD" id="cd00338">
    <property type="entry name" value="Ser_Recombinase"/>
    <property type="match status" value="1"/>
</dbReference>
<dbReference type="Proteomes" id="UP001217044">
    <property type="component" value="Chromosome"/>
</dbReference>
<sequence>MRTFLTYTRVSTAIQDTNTSISRQAEACERWGKDQGWTLVEWIHDTQTGKSYGERAGIQKVLDLVESGRVTDVVCYSVDRTGREALVIQSFFKDIYLRGGRVTLITKSKTYPTFNSIKKDTLFDVAVAEWERTQIEDRMSQGKMFAFKELKSYIYSPSYGYDIKSRQVLHNGHKVKYTYLVINESEAAMVRVACEKFVECKNLGETSRYLNDIGIKAKKNGKFGTTQLNQLLTRVIMYSGQEREEVYMGESRMVSYPAIISPELAQQVLLTLQVVSKKQTGSSTATPPFTKLITCANCGRVGVANMGWHKGNSAKFGFICQTFRTERNDKQKSGVSATAVSTCRSQVAYKVFHDALITFLDTVDVEGIETQYEFELSKLVTGVKHLQLQIDAKTDEREALKAKQRALVDASIKLAGDENFAAMVGAYSEHVKDIQQQLDSIDKLIRQNKKLLESRVKVFDSLGISLEDIDKFIIKPIATTFKLSDIKSIGKKISESYQDKSKTRGRLTEDAAKQAFEAFIKAEALKVRDTLTQLRADLEAEEFERVNLTMVKLGLHFSIDFSESDRKARNQTVGVLVDFEPLENMLSASDTGKPSKSTNGTLYL</sequence>
<dbReference type="PROSITE" id="PS51736">
    <property type="entry name" value="RECOMBINASES_3"/>
    <property type="match status" value="1"/>
</dbReference>
<dbReference type="EMBL" id="CP115165">
    <property type="protein sequence ID" value="WDA58148.1"/>
    <property type="molecule type" value="Genomic_DNA"/>
</dbReference>
<dbReference type="PANTHER" id="PTHR30461:SF2">
    <property type="entry name" value="SERINE RECOMBINASE PINE-RELATED"/>
    <property type="match status" value="1"/>
</dbReference>
<dbReference type="SMART" id="SM00857">
    <property type="entry name" value="Resolvase"/>
    <property type="match status" value="1"/>
</dbReference>
<dbReference type="InterPro" id="IPR011109">
    <property type="entry name" value="DNA_bind_recombinase_dom"/>
</dbReference>
<dbReference type="PANTHER" id="PTHR30461">
    <property type="entry name" value="DNA-INVERTASE FROM LAMBDOID PROPHAGE"/>
    <property type="match status" value="1"/>
</dbReference>
<dbReference type="InterPro" id="IPR038109">
    <property type="entry name" value="DNA_bind_recomb_sf"/>
</dbReference>
<keyword evidence="2" id="KW-0233">DNA recombination</keyword>
<keyword evidence="1" id="KW-0238">DNA-binding</keyword>
<dbReference type="Gene3D" id="3.40.50.1390">
    <property type="entry name" value="Resolvase, N-terminal catalytic domain"/>
    <property type="match status" value="1"/>
</dbReference>
<evidence type="ECO:0000256" key="1">
    <source>
        <dbReference type="ARBA" id="ARBA00023125"/>
    </source>
</evidence>